<name>A0ABQ5S5X0_9CHLO</name>
<feature type="region of interest" description="Disordered" evidence="1">
    <location>
        <begin position="794"/>
        <end position="816"/>
    </location>
</feature>
<dbReference type="Pfam" id="PF03810">
    <property type="entry name" value="IBN_N"/>
    <property type="match status" value="1"/>
</dbReference>
<dbReference type="PANTHER" id="PTHR12363:SF54">
    <property type="entry name" value="NUCLEAR TRANSPORT RECEPTOR"/>
    <property type="match status" value="1"/>
</dbReference>
<feature type="domain" description="Importin N-terminal" evidence="2">
    <location>
        <begin position="24"/>
        <end position="80"/>
    </location>
</feature>
<dbReference type="PANTHER" id="PTHR12363">
    <property type="entry name" value="TRANSPORTIN 3 AND IMPORTIN 13"/>
    <property type="match status" value="1"/>
</dbReference>
<feature type="compositionally biased region" description="Low complexity" evidence="1">
    <location>
        <begin position="801"/>
        <end position="816"/>
    </location>
</feature>
<evidence type="ECO:0000313" key="3">
    <source>
        <dbReference type="EMBL" id="GLI65081.1"/>
    </source>
</evidence>
<evidence type="ECO:0000313" key="4">
    <source>
        <dbReference type="Proteomes" id="UP001165090"/>
    </source>
</evidence>
<dbReference type="SUPFAM" id="SSF48371">
    <property type="entry name" value="ARM repeat"/>
    <property type="match status" value="1"/>
</dbReference>
<dbReference type="InterPro" id="IPR011989">
    <property type="entry name" value="ARM-like"/>
</dbReference>
<dbReference type="EMBL" id="BSDZ01000022">
    <property type="protein sequence ID" value="GLI65081.1"/>
    <property type="molecule type" value="Genomic_DNA"/>
</dbReference>
<gene>
    <name evidence="3" type="ORF">VaNZ11_008517</name>
</gene>
<comment type="caution">
    <text evidence="3">The sequence shown here is derived from an EMBL/GenBank/DDBJ whole genome shotgun (WGS) entry which is preliminary data.</text>
</comment>
<organism evidence="3 4">
    <name type="scientific">Volvox africanus</name>
    <dbReference type="NCBI Taxonomy" id="51714"/>
    <lineage>
        <taxon>Eukaryota</taxon>
        <taxon>Viridiplantae</taxon>
        <taxon>Chlorophyta</taxon>
        <taxon>core chlorophytes</taxon>
        <taxon>Chlorophyceae</taxon>
        <taxon>CS clade</taxon>
        <taxon>Chlamydomonadales</taxon>
        <taxon>Volvocaceae</taxon>
        <taxon>Volvox</taxon>
    </lineage>
</organism>
<dbReference type="Gene3D" id="1.25.10.10">
    <property type="entry name" value="Leucine-rich Repeat Variant"/>
    <property type="match status" value="1"/>
</dbReference>
<dbReference type="InterPro" id="IPR001494">
    <property type="entry name" value="Importin-beta_N"/>
</dbReference>
<accession>A0ABQ5S5X0</accession>
<dbReference type="InterPro" id="IPR051345">
    <property type="entry name" value="Importin_beta-like_NTR"/>
</dbReference>
<evidence type="ECO:0000256" key="1">
    <source>
        <dbReference type="SAM" id="MobiDB-lite"/>
    </source>
</evidence>
<proteinExistence type="predicted"/>
<dbReference type="InterPro" id="IPR016024">
    <property type="entry name" value="ARM-type_fold"/>
</dbReference>
<reference evidence="3 4" key="1">
    <citation type="journal article" date="2023" name="IScience">
        <title>Expanded male sex-determining region conserved during the evolution of homothallism in the green alga Volvox.</title>
        <authorList>
            <person name="Yamamoto K."/>
            <person name="Matsuzaki R."/>
            <person name="Mahakham W."/>
            <person name="Heman W."/>
            <person name="Sekimoto H."/>
            <person name="Kawachi M."/>
            <person name="Minakuchi Y."/>
            <person name="Toyoda A."/>
            <person name="Nozaki H."/>
        </authorList>
    </citation>
    <scope>NUCLEOTIDE SEQUENCE [LARGE SCALE GENOMIC DNA]</scope>
    <source>
        <strain evidence="3 4">NIES-4468</strain>
    </source>
</reference>
<evidence type="ECO:0000259" key="2">
    <source>
        <dbReference type="Pfam" id="PF03810"/>
    </source>
</evidence>
<sequence length="1224" mass="123943">MNEQFRAAVAAVYGHDPARRQAANIWLDAFSRTPEAWGCALSLLEHTSNASVEQRFFAANLLASKTRSDWAGLDPQQRSQLAEAFGTTLRNMLLPPGALSPSAAVSLEPVLLERVARLAAAAAALGGLATAERHLTLAQELATAAQPMLGSAAAPEANRSAGEALLRCALLVLQQLAEEAEALDSVRRKALLAGPDGLGGAGGLAAQRPGVVALTRDVVASAAGWGTSVGSPGVSFPLLLSAVRCLSAWVWLDESGYADGGLSSGALQAMSPGLLPSALSLLALPPSGPPTPSPLATSQAALREQQHATSLYAAVSELAAELLGSGSRTAAAAAGGEAAEVAAAAAAVDVLISIGRPLATAAAAERAAEAAAAGGGSGNGGEVGAALAALLAWSRVAVAVAERNAGGLTSGPGERAVQLADCVVGAWSACPDCREVAEVCADYFLAVNTVPTAERNPALTAPLYSALLPHVLRAVSYPAGFQDWETEVEEDEEAFHWFREQQAADLLETIWGQCRTAMVSQLVAEATSTGPGGAAAAATTAHGGGGGARGPHVSDWRRVEAALFCLRAVNVPVKAAAMGGRAGALDNAQAAATSAELQALLGRLFGDICSPSGRVAGLLVVPWVCLAVSRLIGEYAAWLGKTQDAPLQAAMGLLIHALSVPTAAPAAAQAFRNCCVRGADKLTSDLRVLTALATAAMAVVAPPPPPGGGAGAAVLLGLEERSAVAEGLSRLASGLPAEAAVDAACGLIAPCVSRAQSVAAAAAAAGGPLSTATLAALAAELGLMTAVVRFLEPPPGPHRIPPTSSSSSPSLRPGAAAAAEDHPALRALQVAWPVLSAVAGEPQCQTDPGVVEALAELYKCSLMSTKLAGRPLLPPLIGAMLGVLRVRPHAAVLECLAAVVELFGEVAHSGETRNAQIAALDGCIQMMGALMANLSAQQQASSGAPAATATSPFPSDCSASELAAAFFSLTDRYLVFARDLLMTGQGAAALPALLEWVCDVIVSMREREPVAAALSFLSHLLSAAARLAAEETSGGVGGSGGDGATAAETRARLDALFGRCGPRLVHSLLVCGTDTCPPQLMRPLAGCLMGLITLADAGTVAAPPPGVVSEPPPISPGDSELRRGLLGWLLGSWQLPPLAGLIQRGWLGTGGEHALLFTSLMLRGHYLQADIARAFATAPGAVAPTIAAANMRQLPRGRLDALVTDFFRLTRGEADADVLLAYEL</sequence>
<protein>
    <recommendedName>
        <fullName evidence="2">Importin N-terminal domain-containing protein</fullName>
    </recommendedName>
</protein>
<keyword evidence="4" id="KW-1185">Reference proteome</keyword>
<dbReference type="Proteomes" id="UP001165090">
    <property type="component" value="Unassembled WGS sequence"/>
</dbReference>